<name>A0A3E0U1T1_9GAMM</name>
<keyword evidence="2" id="KW-1133">Transmembrane helix</keyword>
<dbReference type="Pfam" id="PF04203">
    <property type="entry name" value="Sortase"/>
    <property type="match status" value="1"/>
</dbReference>
<gene>
    <name evidence="3" type="ORF">DXX94_07270</name>
</gene>
<organism evidence="3 4">
    <name type="scientific">Thalassotalea euphylliae</name>
    <dbReference type="NCBI Taxonomy" id="1655234"/>
    <lineage>
        <taxon>Bacteria</taxon>
        <taxon>Pseudomonadati</taxon>
        <taxon>Pseudomonadota</taxon>
        <taxon>Gammaproteobacteria</taxon>
        <taxon>Alteromonadales</taxon>
        <taxon>Colwelliaceae</taxon>
        <taxon>Thalassotalea</taxon>
    </lineage>
</organism>
<dbReference type="InterPro" id="IPR022445">
    <property type="entry name" value="Sortase_proteobact_type"/>
</dbReference>
<accession>A0A3E0U1T1</accession>
<keyword evidence="2" id="KW-0812">Transmembrane</keyword>
<protein>
    <submittedName>
        <fullName evidence="3">Class GN sortase</fullName>
    </submittedName>
</protein>
<reference evidence="4" key="1">
    <citation type="submission" date="2018-08" db="EMBL/GenBank/DDBJ databases">
        <title>Thalassotalea euphylliae genome.</title>
        <authorList>
            <person name="Summers S."/>
            <person name="Rice S.A."/>
            <person name="Freckelton M.L."/>
            <person name="Nedved B.T."/>
            <person name="Hadfield M.G."/>
        </authorList>
    </citation>
    <scope>NUCLEOTIDE SEQUENCE [LARGE SCALE GENOMIC DNA]</scope>
    <source>
        <strain evidence="4">H3</strain>
    </source>
</reference>
<dbReference type="EMBL" id="QUOT01000001">
    <property type="protein sequence ID" value="REL30523.1"/>
    <property type="molecule type" value="Genomic_DNA"/>
</dbReference>
<keyword evidence="1" id="KW-0378">Hydrolase</keyword>
<proteinExistence type="predicted"/>
<dbReference type="CDD" id="cd05828">
    <property type="entry name" value="Sortase_D_1"/>
    <property type="match status" value="1"/>
</dbReference>
<evidence type="ECO:0000313" key="4">
    <source>
        <dbReference type="Proteomes" id="UP000256899"/>
    </source>
</evidence>
<evidence type="ECO:0000256" key="2">
    <source>
        <dbReference type="SAM" id="Phobius"/>
    </source>
</evidence>
<dbReference type="Proteomes" id="UP000256899">
    <property type="component" value="Unassembled WGS sequence"/>
</dbReference>
<evidence type="ECO:0000313" key="3">
    <source>
        <dbReference type="EMBL" id="REL30523.1"/>
    </source>
</evidence>
<dbReference type="GO" id="GO:0016787">
    <property type="term" value="F:hydrolase activity"/>
    <property type="evidence" value="ECO:0007669"/>
    <property type="project" value="UniProtKB-KW"/>
</dbReference>
<evidence type="ECO:0000256" key="1">
    <source>
        <dbReference type="ARBA" id="ARBA00022801"/>
    </source>
</evidence>
<dbReference type="InterPro" id="IPR041999">
    <property type="entry name" value="Sortase_D_1"/>
</dbReference>
<comment type="caution">
    <text evidence="3">The sequence shown here is derived from an EMBL/GenBank/DDBJ whole genome shotgun (WGS) entry which is preliminary data.</text>
</comment>
<dbReference type="InterPro" id="IPR023365">
    <property type="entry name" value="Sortase_dom-sf"/>
</dbReference>
<keyword evidence="2" id="KW-0472">Membrane</keyword>
<dbReference type="InterPro" id="IPR005754">
    <property type="entry name" value="Sortase"/>
</dbReference>
<feature type="transmembrane region" description="Helical" evidence="2">
    <location>
        <begin position="7"/>
        <end position="28"/>
    </location>
</feature>
<dbReference type="AlphaFoldDB" id="A0A3E0U1T1"/>
<sequence length="220" mass="24167">MKLWQRVLMVGSSSLSVLGAVIAMHALWLPTKAWLAHELIGISWQHYRETGQPLKPWPWADTTAAAQLSFLRLEEDIVVLSNADATSLAFSAGMIAPFNRVDGESTIAIAGHQDTHFRLLANIKVGDEIKLTTADGQERYYQIYGSEIVEQSAMLSIAPSQGGLVLVTCYPFSNLTNLTSLTSDSPLASVEPASERLLVYALPVYKQPVYQPPVKQTFGY</sequence>
<dbReference type="SUPFAM" id="SSF63817">
    <property type="entry name" value="Sortase"/>
    <property type="match status" value="1"/>
</dbReference>
<keyword evidence="4" id="KW-1185">Reference proteome</keyword>
<dbReference type="NCBIfam" id="TIGR03784">
    <property type="entry name" value="marine_sortase"/>
    <property type="match status" value="1"/>
</dbReference>
<dbReference type="Gene3D" id="2.40.260.10">
    <property type="entry name" value="Sortase"/>
    <property type="match status" value="1"/>
</dbReference>